<feature type="DNA-binding region" description="OmpR/PhoB-type" evidence="6">
    <location>
        <begin position="1"/>
        <end position="97"/>
    </location>
</feature>
<sequence>MVRFRILGGLEAVSPLGSATVSGEFQRRLLQTLLVSEGRAITGDMLMTELWGELPPAGAANALQAHASRIRRKIRQIEPHRERPRLICRPNGYQLLMDGAELDATAFVESVARAERIRLDAPEQAVGLLRPALRLWSGAVCGGSPGGPLCRAAAARYEERRLQAMEALFDSELMLGRHAAILAELREVHMDDPLRERFCEQLMVALYRSGRQAEALGTCRRTWQCLIDQLGVDPSPSLRRVEHAILAQDPALDRGPVSAVHAARIP</sequence>
<evidence type="ECO:0000256" key="1">
    <source>
        <dbReference type="ARBA" id="ARBA00005820"/>
    </source>
</evidence>
<dbReference type="PANTHER" id="PTHR35807">
    <property type="entry name" value="TRANSCRIPTIONAL REGULATOR REDD-RELATED"/>
    <property type="match status" value="1"/>
</dbReference>
<keyword evidence="9" id="KW-1185">Reference proteome</keyword>
<dbReference type="CDD" id="cd15831">
    <property type="entry name" value="BTAD"/>
    <property type="match status" value="1"/>
</dbReference>
<feature type="domain" description="OmpR/PhoB-type" evidence="7">
    <location>
        <begin position="1"/>
        <end position="97"/>
    </location>
</feature>
<keyword evidence="4 6" id="KW-0238">DNA-binding</keyword>
<dbReference type="SMART" id="SM00862">
    <property type="entry name" value="Trans_reg_C"/>
    <property type="match status" value="1"/>
</dbReference>
<comment type="caution">
    <text evidence="8">The sequence shown here is derived from an EMBL/GenBank/DDBJ whole genome shotgun (WGS) entry which is preliminary data.</text>
</comment>
<protein>
    <submittedName>
        <fullName evidence="8">AfsR/SARP family transcriptional regulator</fullName>
    </submittedName>
</protein>
<proteinExistence type="inferred from homology"/>
<dbReference type="Gene3D" id="1.10.10.10">
    <property type="entry name" value="Winged helix-like DNA-binding domain superfamily/Winged helix DNA-binding domain"/>
    <property type="match status" value="1"/>
</dbReference>
<dbReference type="InterPro" id="IPR005158">
    <property type="entry name" value="BTAD"/>
</dbReference>
<dbReference type="SUPFAM" id="SSF48452">
    <property type="entry name" value="TPR-like"/>
    <property type="match status" value="1"/>
</dbReference>
<dbReference type="AlphaFoldDB" id="A0A6G4WP32"/>
<dbReference type="Proteomes" id="UP000477722">
    <property type="component" value="Unassembled WGS sequence"/>
</dbReference>
<dbReference type="InterPro" id="IPR011990">
    <property type="entry name" value="TPR-like_helical_dom_sf"/>
</dbReference>
<comment type="similarity">
    <text evidence="1">Belongs to the AfsR/DnrI/RedD regulatory family.</text>
</comment>
<dbReference type="GO" id="GO:0000160">
    <property type="term" value="P:phosphorelay signal transduction system"/>
    <property type="evidence" value="ECO:0007669"/>
    <property type="project" value="UniProtKB-KW"/>
</dbReference>
<name>A0A6G4WP32_9ACTN</name>
<dbReference type="GO" id="GO:0003677">
    <property type="term" value="F:DNA binding"/>
    <property type="evidence" value="ECO:0007669"/>
    <property type="project" value="UniProtKB-UniRule"/>
</dbReference>
<evidence type="ECO:0000256" key="3">
    <source>
        <dbReference type="ARBA" id="ARBA00023015"/>
    </source>
</evidence>
<dbReference type="Pfam" id="PF03704">
    <property type="entry name" value="BTAD"/>
    <property type="match status" value="1"/>
</dbReference>
<dbReference type="GO" id="GO:0006355">
    <property type="term" value="P:regulation of DNA-templated transcription"/>
    <property type="evidence" value="ECO:0007669"/>
    <property type="project" value="InterPro"/>
</dbReference>
<evidence type="ECO:0000313" key="9">
    <source>
        <dbReference type="Proteomes" id="UP000477722"/>
    </source>
</evidence>
<dbReference type="InterPro" id="IPR016032">
    <property type="entry name" value="Sig_transdc_resp-reg_C-effctor"/>
</dbReference>
<gene>
    <name evidence="8" type="ORF">G5C65_00410</name>
</gene>
<dbReference type="SUPFAM" id="SSF46894">
    <property type="entry name" value="C-terminal effector domain of the bipartite response regulators"/>
    <property type="match status" value="1"/>
</dbReference>
<dbReference type="Gene3D" id="1.25.40.10">
    <property type="entry name" value="Tetratricopeptide repeat domain"/>
    <property type="match status" value="1"/>
</dbReference>
<dbReference type="SMART" id="SM01043">
    <property type="entry name" value="BTAD"/>
    <property type="match status" value="1"/>
</dbReference>
<keyword evidence="3" id="KW-0805">Transcription regulation</keyword>
<dbReference type="EMBL" id="JAAKZZ010000002">
    <property type="protein sequence ID" value="NGO66848.1"/>
    <property type="molecule type" value="Genomic_DNA"/>
</dbReference>
<dbReference type="InterPro" id="IPR036388">
    <property type="entry name" value="WH-like_DNA-bd_sf"/>
</dbReference>
<dbReference type="InterPro" id="IPR051677">
    <property type="entry name" value="AfsR-DnrI-RedD_regulator"/>
</dbReference>
<keyword evidence="5" id="KW-0804">Transcription</keyword>
<evidence type="ECO:0000313" key="8">
    <source>
        <dbReference type="EMBL" id="NGO66848.1"/>
    </source>
</evidence>
<dbReference type="PROSITE" id="PS51755">
    <property type="entry name" value="OMPR_PHOB"/>
    <property type="match status" value="1"/>
</dbReference>
<evidence type="ECO:0000259" key="7">
    <source>
        <dbReference type="PROSITE" id="PS51755"/>
    </source>
</evidence>
<evidence type="ECO:0000256" key="6">
    <source>
        <dbReference type="PROSITE-ProRule" id="PRU01091"/>
    </source>
</evidence>
<evidence type="ECO:0000256" key="2">
    <source>
        <dbReference type="ARBA" id="ARBA00023012"/>
    </source>
</evidence>
<reference evidence="8 9" key="1">
    <citation type="submission" date="2020-02" db="EMBL/GenBank/DDBJ databases">
        <title>Whole-genome analyses of novel actinobacteria.</title>
        <authorList>
            <person name="Sahin N."/>
            <person name="Tatar D."/>
        </authorList>
    </citation>
    <scope>NUCLEOTIDE SEQUENCE [LARGE SCALE GENOMIC DNA]</scope>
    <source>
        <strain evidence="8 9">SB3404</strain>
    </source>
</reference>
<dbReference type="Pfam" id="PF00486">
    <property type="entry name" value="Trans_reg_C"/>
    <property type="match status" value="1"/>
</dbReference>
<accession>A0A6G4WP32</accession>
<evidence type="ECO:0000256" key="4">
    <source>
        <dbReference type="ARBA" id="ARBA00023125"/>
    </source>
</evidence>
<evidence type="ECO:0000256" key="5">
    <source>
        <dbReference type="ARBA" id="ARBA00023163"/>
    </source>
</evidence>
<organism evidence="8 9">
    <name type="scientific">Streptomyces boncukensis</name>
    <dbReference type="NCBI Taxonomy" id="2711219"/>
    <lineage>
        <taxon>Bacteria</taxon>
        <taxon>Bacillati</taxon>
        <taxon>Actinomycetota</taxon>
        <taxon>Actinomycetes</taxon>
        <taxon>Kitasatosporales</taxon>
        <taxon>Streptomycetaceae</taxon>
        <taxon>Streptomyces</taxon>
    </lineage>
</organism>
<dbReference type="InterPro" id="IPR001867">
    <property type="entry name" value="OmpR/PhoB-type_DNA-bd"/>
</dbReference>
<keyword evidence="2" id="KW-0902">Two-component regulatory system</keyword>
<dbReference type="PANTHER" id="PTHR35807:SF1">
    <property type="entry name" value="TRANSCRIPTIONAL REGULATOR REDD"/>
    <property type="match status" value="1"/>
</dbReference>